<dbReference type="PROSITE" id="PS00678">
    <property type="entry name" value="WD_REPEATS_1"/>
    <property type="match status" value="1"/>
</dbReference>
<proteinExistence type="predicted"/>
<dbReference type="Gene3D" id="2.130.10.10">
    <property type="entry name" value="YVTN repeat-like/Quinoprotein amine dehydrogenase"/>
    <property type="match status" value="1"/>
</dbReference>
<keyword evidence="3" id="KW-0677">Repeat</keyword>
<organism evidence="8 9">
    <name type="scientific">Hamiltosporidium tvaerminnensis</name>
    <dbReference type="NCBI Taxonomy" id="1176355"/>
    <lineage>
        <taxon>Eukaryota</taxon>
        <taxon>Fungi</taxon>
        <taxon>Fungi incertae sedis</taxon>
        <taxon>Microsporidia</taxon>
        <taxon>Dubosqiidae</taxon>
        <taxon>Hamiltosporidium</taxon>
    </lineage>
</organism>
<dbReference type="InterPro" id="IPR015943">
    <property type="entry name" value="WD40/YVTN_repeat-like_dom_sf"/>
</dbReference>
<protein>
    <recommendedName>
        <fullName evidence="7">Mis18 domain-containing protein</fullName>
    </recommendedName>
</protein>
<dbReference type="AlphaFoldDB" id="A0A4Q9KTF8"/>
<reference evidence="8 9" key="1">
    <citation type="submission" date="2017-12" db="EMBL/GenBank/DDBJ databases">
        <authorList>
            <person name="Pombert J.-F."/>
            <person name="Haag K.L."/>
            <person name="Ebert D."/>
        </authorList>
    </citation>
    <scope>NUCLEOTIDE SEQUENCE [LARGE SCALE GENOMIC DNA]</scope>
    <source>
        <strain evidence="8">FI-OER-3-3</strain>
    </source>
</reference>
<evidence type="ECO:0000256" key="3">
    <source>
        <dbReference type="ARBA" id="ARBA00022737"/>
    </source>
</evidence>
<dbReference type="InterPro" id="IPR036322">
    <property type="entry name" value="WD40_repeat_dom_sf"/>
</dbReference>
<dbReference type="InterPro" id="IPR004910">
    <property type="entry name" value="Yippee/Mis18/Cereblon"/>
</dbReference>
<dbReference type="PROSITE" id="PS51793">
    <property type="entry name" value="MIS18"/>
    <property type="match status" value="1"/>
</dbReference>
<dbReference type="PROSITE" id="PS50082">
    <property type="entry name" value="WD_REPEATS_2"/>
    <property type="match status" value="1"/>
</dbReference>
<dbReference type="GO" id="GO:0046872">
    <property type="term" value="F:metal ion binding"/>
    <property type="evidence" value="ECO:0007669"/>
    <property type="project" value="UniProtKB-KW"/>
</dbReference>
<dbReference type="VEuPathDB" id="MicrosporidiaDB:CWI37_1956p0010"/>
<dbReference type="SUPFAM" id="SSF50978">
    <property type="entry name" value="WD40 repeat-like"/>
    <property type="match status" value="1"/>
</dbReference>
<keyword evidence="4" id="KW-0862">Zinc</keyword>
<evidence type="ECO:0000256" key="5">
    <source>
        <dbReference type="PROSITE-ProRule" id="PRU00221"/>
    </source>
</evidence>
<feature type="repeat" description="WD" evidence="5">
    <location>
        <begin position="527"/>
        <end position="559"/>
    </location>
</feature>
<dbReference type="InterPro" id="IPR019775">
    <property type="entry name" value="WD40_repeat_CS"/>
</dbReference>
<evidence type="ECO:0000313" key="9">
    <source>
        <dbReference type="Proteomes" id="UP000292362"/>
    </source>
</evidence>
<dbReference type="PROSITE" id="PS50294">
    <property type="entry name" value="WD_REPEATS_REGION"/>
    <property type="match status" value="1"/>
</dbReference>
<gene>
    <name evidence="8" type="ORF">CWI37_1956p0010</name>
</gene>
<evidence type="ECO:0000259" key="7">
    <source>
        <dbReference type="PROSITE" id="PS51793"/>
    </source>
</evidence>
<dbReference type="InterPro" id="IPR034752">
    <property type="entry name" value="Mis18"/>
</dbReference>
<evidence type="ECO:0000313" key="8">
    <source>
        <dbReference type="EMBL" id="TBT98006.1"/>
    </source>
</evidence>
<evidence type="ECO:0000256" key="4">
    <source>
        <dbReference type="ARBA" id="ARBA00022833"/>
    </source>
</evidence>
<evidence type="ECO:0000256" key="2">
    <source>
        <dbReference type="ARBA" id="ARBA00022723"/>
    </source>
</evidence>
<name>A0A4Q9KTF8_9MICR</name>
<dbReference type="Proteomes" id="UP000292362">
    <property type="component" value="Unassembled WGS sequence"/>
</dbReference>
<evidence type="ECO:0000256" key="1">
    <source>
        <dbReference type="ARBA" id="ARBA00022574"/>
    </source>
</evidence>
<sequence>MIQQNPFVIQCKSCKTILGDSFTLLNYKNNTLIFSTLATTTNILPTNIVSNNTLDKDCTYNIIQCSLCNSFIGKKYIVVNFIYKEYLNRYCIEKDKIYSYQLGCEKPIDEIGVSELSEEISKLQKPTSQKNIFYDLLDSLRKEHEFIIQENIQLHQKIKDLEDRLHKQDTELEHLQSTILDLKKLAKSHNKVLVSKVDTLKLPLLKLGFDWCLRGTNILNIKLLKTFLNISCTAISLTSSYIGVVSETNGYLIDRNTDQIFLLSNNMRIEVFKDLGVRTPVCKDCKMGHVIFTEDNKFLYTVIDKTVKEWDLNKKKGKIIGEKENKFSRNNYEEKRIKMYNERGGNMYNGNIIGDVYKDSVRGLFYSKGVLLVVYPLFIVIYFIKEMGVGEDFKRIEYNFRERVGCSCFVKEERVVVLCTEGRKIYFYDIENESFKMCDIVLGVVPFRVSTDIKGTLISVGNTEGQILVYKMEKNENNFVLKKTSFLLEYGDSVIGMCFYGDGKYLIGVGKAQCRVFDLVGGGSCLLKGHSDLILGVDVCGKHLSTCGGDNRVRVWELE</sequence>
<keyword evidence="1 5" id="KW-0853">WD repeat</keyword>
<feature type="domain" description="Mis18" evidence="7">
    <location>
        <begin position="6"/>
        <end position="102"/>
    </location>
</feature>
<keyword evidence="2" id="KW-0479">Metal-binding</keyword>
<comment type="caution">
    <text evidence="8">The sequence shown here is derived from an EMBL/GenBank/DDBJ whole genome shotgun (WGS) entry which is preliminary data.</text>
</comment>
<dbReference type="Pfam" id="PF03226">
    <property type="entry name" value="Yippee-Mis18"/>
    <property type="match status" value="1"/>
</dbReference>
<feature type="coiled-coil region" evidence="6">
    <location>
        <begin position="144"/>
        <end position="178"/>
    </location>
</feature>
<evidence type="ECO:0000256" key="6">
    <source>
        <dbReference type="SAM" id="Coils"/>
    </source>
</evidence>
<dbReference type="Gene3D" id="1.20.5.340">
    <property type="match status" value="1"/>
</dbReference>
<dbReference type="EMBL" id="PITJ01001956">
    <property type="protein sequence ID" value="TBT98006.1"/>
    <property type="molecule type" value="Genomic_DNA"/>
</dbReference>
<accession>A0A4Q9KTF8</accession>
<dbReference type="InterPro" id="IPR001680">
    <property type="entry name" value="WD40_rpt"/>
</dbReference>
<keyword evidence="6" id="KW-0175">Coiled coil</keyword>